<comment type="caution">
    <text evidence="4">The sequence shown here is derived from an EMBL/GenBank/DDBJ whole genome shotgun (WGS) entry which is preliminary data.</text>
</comment>
<evidence type="ECO:0000313" key="4">
    <source>
        <dbReference type="EMBL" id="MBF4695116.1"/>
    </source>
</evidence>
<protein>
    <submittedName>
        <fullName evidence="4">S-layer homology domain-containing protein</fullName>
    </submittedName>
</protein>
<feature type="signal peptide" evidence="2">
    <location>
        <begin position="1"/>
        <end position="22"/>
    </location>
</feature>
<keyword evidence="2" id="KW-0732">Signal</keyword>
<sequence>MKKIIQILLILALVLMTCPTYATDTETAADLLLKYKFIAGDNGDPMVEKALTRAEVAVIIAEMNGVKDTAAQYKGASGFSDVAEGKWYTPYVAYGKANDLLGGYPDGTFKPEAEVTSREFAAFLMNAMGYKGDYEFDNVTSFSASKNVWVDVKGVKFVRGDAFDALWSAVNQPAKGSTVPIGVKMGKLPATSVPTPVKEAFQIFDINVNTAKSIQIQFENPIKDTSQINFSALYQASTLNFKTSWDATKTTVTLSSPWDLNSGDYIITISDISSDTSIVKTVKIEPQKVSRVELDSNTIERFNDYIGTIGYTVYDQYGVDITNSTLGRNLNFVVGTDHPKPIVNFEHGTIIIQKGARPQSSNTLRFAQNIALGIIDTASGFSTSFELTPSLLPTGIHQVEIKGIIDQNGNNTELIYSPTKDYYLDLRIWDSNGRQVVNKDAFDQLSMAGQELLLIIASDPFCEVTKTVHPTKSGEVAYKITFKSTPNATTMVTFLAQVPEAIGSTSTSTFTTKLIKE</sequence>
<evidence type="ECO:0000256" key="2">
    <source>
        <dbReference type="SAM" id="SignalP"/>
    </source>
</evidence>
<feature type="chain" id="PRO_5045676228" evidence="2">
    <location>
        <begin position="23"/>
        <end position="517"/>
    </location>
</feature>
<dbReference type="InterPro" id="IPR001119">
    <property type="entry name" value="SLH_dom"/>
</dbReference>
<organism evidence="4 5">
    <name type="scientific">Fusibacter ferrireducens</name>
    <dbReference type="NCBI Taxonomy" id="2785058"/>
    <lineage>
        <taxon>Bacteria</taxon>
        <taxon>Bacillati</taxon>
        <taxon>Bacillota</taxon>
        <taxon>Clostridia</taxon>
        <taxon>Eubacteriales</taxon>
        <taxon>Eubacteriales Family XII. Incertae Sedis</taxon>
        <taxon>Fusibacter</taxon>
    </lineage>
</organism>
<dbReference type="PROSITE" id="PS51272">
    <property type="entry name" value="SLH"/>
    <property type="match status" value="1"/>
</dbReference>
<accession>A0ABR9ZYT5</accession>
<evidence type="ECO:0000313" key="5">
    <source>
        <dbReference type="Proteomes" id="UP000614200"/>
    </source>
</evidence>
<dbReference type="RefSeq" id="WP_194703359.1">
    <property type="nucleotide sequence ID" value="NZ_JADKNH010000013.1"/>
</dbReference>
<dbReference type="Proteomes" id="UP000614200">
    <property type="component" value="Unassembled WGS sequence"/>
</dbReference>
<evidence type="ECO:0000256" key="1">
    <source>
        <dbReference type="ARBA" id="ARBA00022737"/>
    </source>
</evidence>
<reference evidence="4 5" key="1">
    <citation type="submission" date="2020-11" db="EMBL/GenBank/DDBJ databases">
        <title>Fusibacter basophilias sp. nov.</title>
        <authorList>
            <person name="Qiu D."/>
        </authorList>
    </citation>
    <scope>NUCLEOTIDE SEQUENCE [LARGE SCALE GENOMIC DNA]</scope>
    <source>
        <strain evidence="4 5">Q10-2</strain>
    </source>
</reference>
<dbReference type="EMBL" id="JADKNH010000013">
    <property type="protein sequence ID" value="MBF4695116.1"/>
    <property type="molecule type" value="Genomic_DNA"/>
</dbReference>
<dbReference type="Pfam" id="PF00395">
    <property type="entry name" value="SLH"/>
    <property type="match status" value="1"/>
</dbReference>
<name>A0ABR9ZYT5_9FIRM</name>
<feature type="domain" description="SLH" evidence="3">
    <location>
        <begin position="75"/>
        <end position="138"/>
    </location>
</feature>
<keyword evidence="5" id="KW-1185">Reference proteome</keyword>
<evidence type="ECO:0000259" key="3">
    <source>
        <dbReference type="PROSITE" id="PS51272"/>
    </source>
</evidence>
<keyword evidence="1" id="KW-0677">Repeat</keyword>
<gene>
    <name evidence="4" type="ORF">ISU02_18610</name>
</gene>
<proteinExistence type="predicted"/>